<accession>A0A166GF57</accession>
<feature type="compositionally biased region" description="Basic and acidic residues" evidence="1">
    <location>
        <begin position="1"/>
        <end position="12"/>
    </location>
</feature>
<dbReference type="Proteomes" id="UP000076532">
    <property type="component" value="Unassembled WGS sequence"/>
</dbReference>
<sequence>MGFWLRDFDDHPFINPGPQDMPPPHQLPPQGQQQQQPPPAPYQGHYHWAQPQLPLQQYNSHPELHGQKHPLCPDIPLPGAMGQSVYLPPHRYVHTGYPALPQCAPPGQNTRPEDIVDLQFSIPRNTATVRAKGTVVVFWCDIAFTNWLFCVCEIMGLNVNTAELGYKYNGQRVGDHPTQLLSDNDLCIAISMGQGMATRMITKTLCIMIYNLKPPTQVPTAARGKKQCADADEDDATHIYAAPQLSSWPFLLCYKATGEHIELNVFTLTLWARKMVTNEATLEEPPNILSFDRCPTKKPQASGSSLVAPIEIHNHISTMTPAAPLTDRGGQCTLNTLTSQALLSHPDDDTMYLTMAQALHELDDIMPGHNMVQYLAHFRNHGIYRLDSVNHVDITTPGPTIHMRPTAGPFRQNVIDTKLVNKDKLISEEIGAYIELVGVVQVFIVLLSILADLLSDSTSDCPLWVL</sequence>
<keyword evidence="3" id="KW-1185">Reference proteome</keyword>
<dbReference type="EMBL" id="KV417579">
    <property type="protein sequence ID" value="KZP17770.1"/>
    <property type="molecule type" value="Genomic_DNA"/>
</dbReference>
<name>A0A166GF57_9AGAM</name>
<protein>
    <submittedName>
        <fullName evidence="2">Uncharacterized protein</fullName>
    </submittedName>
</protein>
<proteinExistence type="predicted"/>
<evidence type="ECO:0000256" key="1">
    <source>
        <dbReference type="SAM" id="MobiDB-lite"/>
    </source>
</evidence>
<dbReference type="OrthoDB" id="2942507at2759"/>
<gene>
    <name evidence="2" type="ORF">FIBSPDRAFT_956878</name>
</gene>
<dbReference type="AlphaFoldDB" id="A0A166GF57"/>
<feature type="region of interest" description="Disordered" evidence="1">
    <location>
        <begin position="1"/>
        <end position="46"/>
    </location>
</feature>
<reference evidence="2 3" key="1">
    <citation type="journal article" date="2016" name="Mol. Biol. Evol.">
        <title>Comparative Genomics of Early-Diverging Mushroom-Forming Fungi Provides Insights into the Origins of Lignocellulose Decay Capabilities.</title>
        <authorList>
            <person name="Nagy L.G."/>
            <person name="Riley R."/>
            <person name="Tritt A."/>
            <person name="Adam C."/>
            <person name="Daum C."/>
            <person name="Floudas D."/>
            <person name="Sun H."/>
            <person name="Yadav J.S."/>
            <person name="Pangilinan J."/>
            <person name="Larsson K.H."/>
            <person name="Matsuura K."/>
            <person name="Barry K."/>
            <person name="Labutti K."/>
            <person name="Kuo R."/>
            <person name="Ohm R.A."/>
            <person name="Bhattacharya S.S."/>
            <person name="Shirouzu T."/>
            <person name="Yoshinaga Y."/>
            <person name="Martin F.M."/>
            <person name="Grigoriev I.V."/>
            <person name="Hibbett D.S."/>
        </authorList>
    </citation>
    <scope>NUCLEOTIDE SEQUENCE [LARGE SCALE GENOMIC DNA]</scope>
    <source>
        <strain evidence="2 3">CBS 109695</strain>
    </source>
</reference>
<evidence type="ECO:0000313" key="3">
    <source>
        <dbReference type="Proteomes" id="UP000076532"/>
    </source>
</evidence>
<evidence type="ECO:0000313" key="2">
    <source>
        <dbReference type="EMBL" id="KZP17770.1"/>
    </source>
</evidence>
<organism evidence="2 3">
    <name type="scientific">Athelia psychrophila</name>
    <dbReference type="NCBI Taxonomy" id="1759441"/>
    <lineage>
        <taxon>Eukaryota</taxon>
        <taxon>Fungi</taxon>
        <taxon>Dikarya</taxon>
        <taxon>Basidiomycota</taxon>
        <taxon>Agaricomycotina</taxon>
        <taxon>Agaricomycetes</taxon>
        <taxon>Agaricomycetidae</taxon>
        <taxon>Atheliales</taxon>
        <taxon>Atheliaceae</taxon>
        <taxon>Athelia</taxon>
    </lineage>
</organism>